<name>A0A7Z0M533_9STRE</name>
<gene>
    <name evidence="1" type="ORF">HZY94_02015</name>
</gene>
<dbReference type="Proteomes" id="UP000589521">
    <property type="component" value="Unassembled WGS sequence"/>
</dbReference>
<evidence type="ECO:0000313" key="1">
    <source>
        <dbReference type="EMBL" id="NYS95984.1"/>
    </source>
</evidence>
<sequence length="99" mass="11756">MSMSDVKVGFREELLNLIKPADWIRLGLIIYESEEEAAYRETEFVSRVVFYKIQEMNYQEFQMILPYFFVVDGDEAEPLKVREADFRAFKANLRASFNL</sequence>
<reference evidence="1 2" key="1">
    <citation type="submission" date="2020-07" db="EMBL/GenBank/DDBJ databases">
        <title>MOT database genomes.</title>
        <authorList>
            <person name="Joseph S."/>
            <person name="Aduse-Opoku J."/>
            <person name="Hashim A."/>
            <person name="Wade W."/>
            <person name="Curtis M."/>
        </authorList>
    </citation>
    <scope>NUCLEOTIDE SEQUENCE [LARGE SCALE GENOMIC DNA]</scope>
    <source>
        <strain evidence="1 2">STR</strain>
    </source>
</reference>
<dbReference type="RefSeq" id="WP_218925700.1">
    <property type="nucleotide sequence ID" value="NZ_JACBXX010000066.1"/>
</dbReference>
<proteinExistence type="predicted"/>
<dbReference type="EMBL" id="JACBXX010000066">
    <property type="protein sequence ID" value="NYS95984.1"/>
    <property type="molecule type" value="Genomic_DNA"/>
</dbReference>
<comment type="caution">
    <text evidence="1">The sequence shown here is derived from an EMBL/GenBank/DDBJ whole genome shotgun (WGS) entry which is preliminary data.</text>
</comment>
<dbReference type="AlphaFoldDB" id="A0A7Z0M533"/>
<evidence type="ECO:0000313" key="2">
    <source>
        <dbReference type="Proteomes" id="UP000589521"/>
    </source>
</evidence>
<organism evidence="1 2">
    <name type="scientific">Streptococcus danieliae</name>
    <dbReference type="NCBI Taxonomy" id="747656"/>
    <lineage>
        <taxon>Bacteria</taxon>
        <taxon>Bacillati</taxon>
        <taxon>Bacillota</taxon>
        <taxon>Bacilli</taxon>
        <taxon>Lactobacillales</taxon>
        <taxon>Streptococcaceae</taxon>
        <taxon>Streptococcus</taxon>
    </lineage>
</organism>
<accession>A0A7Z0M533</accession>
<protein>
    <submittedName>
        <fullName evidence="1">Uncharacterized protein</fullName>
    </submittedName>
</protein>